<keyword evidence="2" id="KW-0201">Cytochrome c-type biogenesis</keyword>
<dbReference type="GO" id="GO:0017004">
    <property type="term" value="P:cytochrome complex assembly"/>
    <property type="evidence" value="ECO:0007669"/>
    <property type="project" value="UniProtKB-KW"/>
</dbReference>
<dbReference type="GO" id="GO:0030313">
    <property type="term" value="C:cell envelope"/>
    <property type="evidence" value="ECO:0007669"/>
    <property type="project" value="UniProtKB-SubCell"/>
</dbReference>
<evidence type="ECO:0000256" key="2">
    <source>
        <dbReference type="ARBA" id="ARBA00022748"/>
    </source>
</evidence>
<dbReference type="AlphaFoldDB" id="A0A5J4IW80"/>
<dbReference type="PANTHER" id="PTHR42852">
    <property type="entry name" value="THIOL:DISULFIDE INTERCHANGE PROTEIN DSBE"/>
    <property type="match status" value="1"/>
</dbReference>
<evidence type="ECO:0000313" key="7">
    <source>
        <dbReference type="EMBL" id="GER59086.1"/>
    </source>
</evidence>
<keyword evidence="8" id="KW-1185">Reference proteome</keyword>
<dbReference type="InterPro" id="IPR000866">
    <property type="entry name" value="AhpC/TSA"/>
</dbReference>
<evidence type="ECO:0000256" key="5">
    <source>
        <dbReference type="SAM" id="SignalP"/>
    </source>
</evidence>
<dbReference type="GO" id="GO:0016491">
    <property type="term" value="F:oxidoreductase activity"/>
    <property type="evidence" value="ECO:0007669"/>
    <property type="project" value="InterPro"/>
</dbReference>
<accession>A0A5J4IW80</accession>
<keyword evidence="5" id="KW-0732">Signal</keyword>
<keyword evidence="4" id="KW-0676">Redox-active center</keyword>
<protein>
    <submittedName>
        <fullName evidence="7">Thiol:disulfide interchange protein</fullName>
    </submittedName>
</protein>
<dbReference type="GO" id="GO:0016209">
    <property type="term" value="F:antioxidant activity"/>
    <property type="evidence" value="ECO:0007669"/>
    <property type="project" value="InterPro"/>
</dbReference>
<dbReference type="PROSITE" id="PS51352">
    <property type="entry name" value="THIOREDOXIN_2"/>
    <property type="match status" value="1"/>
</dbReference>
<comment type="subcellular location">
    <subcellularLocation>
        <location evidence="1">Cell envelope</location>
    </subcellularLocation>
</comment>
<dbReference type="CDD" id="cd02966">
    <property type="entry name" value="TlpA_like_family"/>
    <property type="match status" value="1"/>
</dbReference>
<dbReference type="InterPro" id="IPR025380">
    <property type="entry name" value="DUF4369"/>
</dbReference>
<evidence type="ECO:0000256" key="3">
    <source>
        <dbReference type="ARBA" id="ARBA00023157"/>
    </source>
</evidence>
<dbReference type="Pfam" id="PF00578">
    <property type="entry name" value="AhpC-TSA"/>
    <property type="match status" value="1"/>
</dbReference>
<dbReference type="PANTHER" id="PTHR42852:SF6">
    <property type="entry name" value="THIOL:DISULFIDE INTERCHANGE PROTEIN DSBE"/>
    <property type="match status" value="1"/>
</dbReference>
<sequence length="367" mass="40858">MKYLIGAVLSVLLFSCQSNSNEYTLSGTAEGMPDGSPVIIYAIENNQPKVLDTLLINGGKFSGKYEKSNVPSLNYMMVNNSSIIYFPQSEDLSVTVYKDSIQSSFVTGNAQNEGYRSYVKNMLEFQARKTAKAAEFQKARSEQNNSLAATLQRENVMITQEEKNYKESFIKENTNSIFAVMLISEMLNNKQISAKQANEYVASFTPEIKETAMAKQISEAVANMKNSDVGGKAPSFTAKTPEGKDLSLKDAMGEYTIIDFWASWCRPCRVENPNVVKVYEKYHDKGLNIISVSLDKAGAAERWKKAIDDDNMNWYHVSNLKFWQDPIAQAYGVRSIPATFLLDKDGVIVAKNLRGPALGAKIAELLD</sequence>
<evidence type="ECO:0000256" key="4">
    <source>
        <dbReference type="ARBA" id="ARBA00023284"/>
    </source>
</evidence>
<feature type="domain" description="Thioredoxin" evidence="6">
    <location>
        <begin position="227"/>
        <end position="367"/>
    </location>
</feature>
<dbReference type="EMBL" id="BKCG01000002">
    <property type="protein sequence ID" value="GER59086.1"/>
    <property type="molecule type" value="Genomic_DNA"/>
</dbReference>
<dbReference type="InterPro" id="IPR036249">
    <property type="entry name" value="Thioredoxin-like_sf"/>
</dbReference>
<evidence type="ECO:0000259" key="6">
    <source>
        <dbReference type="PROSITE" id="PS51352"/>
    </source>
</evidence>
<evidence type="ECO:0000256" key="1">
    <source>
        <dbReference type="ARBA" id="ARBA00004196"/>
    </source>
</evidence>
<feature type="chain" id="PRO_5023851437" evidence="5">
    <location>
        <begin position="21"/>
        <end position="367"/>
    </location>
</feature>
<dbReference type="InterPro" id="IPR013766">
    <property type="entry name" value="Thioredoxin_domain"/>
</dbReference>
<dbReference type="InterPro" id="IPR050553">
    <property type="entry name" value="Thioredoxin_ResA/DsbE_sf"/>
</dbReference>
<dbReference type="PROSITE" id="PS51257">
    <property type="entry name" value="PROKAR_LIPOPROTEIN"/>
    <property type="match status" value="1"/>
</dbReference>
<evidence type="ECO:0000313" key="8">
    <source>
        <dbReference type="Proteomes" id="UP000326509"/>
    </source>
</evidence>
<dbReference type="Proteomes" id="UP000326509">
    <property type="component" value="Unassembled WGS sequence"/>
</dbReference>
<comment type="caution">
    <text evidence="7">The sequence shown here is derived from an EMBL/GenBank/DDBJ whole genome shotgun (WGS) entry which is preliminary data.</text>
</comment>
<dbReference type="Gene3D" id="3.40.30.10">
    <property type="entry name" value="Glutaredoxin"/>
    <property type="match status" value="1"/>
</dbReference>
<feature type="signal peptide" evidence="5">
    <location>
        <begin position="1"/>
        <end position="20"/>
    </location>
</feature>
<dbReference type="Pfam" id="PF14289">
    <property type="entry name" value="DUF4369"/>
    <property type="match status" value="1"/>
</dbReference>
<proteinExistence type="predicted"/>
<name>A0A5J4IW80_9FLAO</name>
<organism evidence="7 8">
    <name type="scientific">Patiriisocius marinus</name>
    <dbReference type="NCBI Taxonomy" id="1397112"/>
    <lineage>
        <taxon>Bacteria</taxon>
        <taxon>Pseudomonadati</taxon>
        <taxon>Bacteroidota</taxon>
        <taxon>Flavobacteriia</taxon>
        <taxon>Flavobacteriales</taxon>
        <taxon>Flavobacteriaceae</taxon>
        <taxon>Patiriisocius</taxon>
    </lineage>
</organism>
<dbReference type="SUPFAM" id="SSF52833">
    <property type="entry name" value="Thioredoxin-like"/>
    <property type="match status" value="1"/>
</dbReference>
<gene>
    <name evidence="7" type="ORF">ULMA_11940</name>
</gene>
<reference evidence="7 8" key="1">
    <citation type="submission" date="2019-08" db="EMBL/GenBank/DDBJ databases">
        <title>Draft genome sequence of Ulvibacter marinus type strain NBRC 109484.</title>
        <authorList>
            <person name="Kawano K."/>
            <person name="Ushijima N."/>
            <person name="Kihara M."/>
            <person name="Itoh H."/>
        </authorList>
    </citation>
    <scope>NUCLEOTIDE SEQUENCE [LARGE SCALE GENOMIC DNA]</scope>
    <source>
        <strain evidence="7 8">NBRC 109484</strain>
    </source>
</reference>
<dbReference type="OrthoDB" id="1069091at2"/>
<keyword evidence="3" id="KW-1015">Disulfide bond</keyword>
<dbReference type="RefSeq" id="WP_151673163.1">
    <property type="nucleotide sequence ID" value="NZ_BKCG01000002.1"/>
</dbReference>